<evidence type="ECO:0000256" key="2">
    <source>
        <dbReference type="ARBA" id="ARBA00022630"/>
    </source>
</evidence>
<dbReference type="SUPFAM" id="SSF51905">
    <property type="entry name" value="FAD/NAD(P)-binding domain"/>
    <property type="match status" value="1"/>
</dbReference>
<keyword evidence="7" id="KW-1185">Reference proteome</keyword>
<evidence type="ECO:0000256" key="1">
    <source>
        <dbReference type="ARBA" id="ARBA00001974"/>
    </source>
</evidence>
<evidence type="ECO:0000256" key="3">
    <source>
        <dbReference type="ARBA" id="ARBA00022827"/>
    </source>
</evidence>
<dbReference type="InterPro" id="IPR036188">
    <property type="entry name" value="FAD/NAD-bd_sf"/>
</dbReference>
<dbReference type="InterPro" id="IPR023166">
    <property type="entry name" value="BaiN-like_dom_sf"/>
</dbReference>
<accession>A0A3E3I0V9</accession>
<sequence length="468" mass="51026">MRTGSDTWSRLKCYGKERAGHMRLYRIGTGCMRRREIGIIGGGASGLMAAISAAQADSSGSCKITVLEKKDRVGKKLLATGNGKCNLTNLSFSVENPQQYYRSQNPEALSGLFAQFGVQDTLKQFRRMGMLVMDRNSYVYPLSQQAATVLDTLRFTLEEQETEVVTDCAVEKITVSQKGRDTEFLVRAGGEDWLFGKLILACGSIAGEKNADFGGYALAKALGHTILKPLPALVQLRCAGSFWKGLAGVRCDARIQLLISGRGTKESYEEQGELQLTDYGISGIPVFQLSRFAAAALDAGRQVKATIDFLPGFRDNEALWQELVEEKCTSCRQRSMEVLFGGLVNKKIIQTAVKLCGLSMGDRAERKNLPAIRKVFALLRSFEVQVTDTNPFANAQVCAGGVPLTEVDGHLESRICPGLYLAGELLDADGRCGGYNLQWAWTTGYIAGKDAVLSLGKPAGQRKKGKRE</sequence>
<dbReference type="Gene3D" id="3.50.50.60">
    <property type="entry name" value="FAD/NAD(P)-binding domain"/>
    <property type="match status" value="1"/>
</dbReference>
<proteinExistence type="predicted"/>
<name>A0A3E3I0V9_9FIRM</name>
<dbReference type="SUPFAM" id="SSF160996">
    <property type="entry name" value="HI0933 insert domain-like"/>
    <property type="match status" value="1"/>
</dbReference>
<dbReference type="PANTHER" id="PTHR42887:SF2">
    <property type="entry name" value="OS12G0638800 PROTEIN"/>
    <property type="match status" value="1"/>
</dbReference>
<dbReference type="Gene3D" id="2.40.30.10">
    <property type="entry name" value="Translation factors"/>
    <property type="match status" value="1"/>
</dbReference>
<keyword evidence="2" id="KW-0285">Flavoprotein</keyword>
<comment type="caution">
    <text evidence="6">The sequence shown here is derived from an EMBL/GenBank/DDBJ whole genome shotgun (WGS) entry which is preliminary data.</text>
</comment>
<comment type="cofactor">
    <cofactor evidence="1">
        <name>FAD</name>
        <dbReference type="ChEBI" id="CHEBI:57692"/>
    </cofactor>
</comment>
<dbReference type="InterPro" id="IPR004792">
    <property type="entry name" value="BaiN-like"/>
</dbReference>
<feature type="domain" description="RsdA/BaiN/AoA(So)-like Rossmann fold-like" evidence="4">
    <location>
        <begin position="37"/>
        <end position="449"/>
    </location>
</feature>
<organism evidence="6 7">
    <name type="scientific">Eisenbergiella massiliensis</name>
    <dbReference type="NCBI Taxonomy" id="1720294"/>
    <lineage>
        <taxon>Bacteria</taxon>
        <taxon>Bacillati</taxon>
        <taxon>Bacillota</taxon>
        <taxon>Clostridia</taxon>
        <taxon>Lachnospirales</taxon>
        <taxon>Lachnospiraceae</taxon>
        <taxon>Eisenbergiella</taxon>
    </lineage>
</organism>
<evidence type="ECO:0000313" key="6">
    <source>
        <dbReference type="EMBL" id="RGE57897.1"/>
    </source>
</evidence>
<dbReference type="AlphaFoldDB" id="A0A3E3I0V9"/>
<feature type="domain" description="RsdA/BaiN/AoA(So)-like insert" evidence="5">
    <location>
        <begin position="231"/>
        <end position="397"/>
    </location>
</feature>
<gene>
    <name evidence="6" type="ORF">DXC51_17980</name>
</gene>
<dbReference type="EMBL" id="QVLV01000013">
    <property type="protein sequence ID" value="RGE57897.1"/>
    <property type="molecule type" value="Genomic_DNA"/>
</dbReference>
<evidence type="ECO:0000259" key="4">
    <source>
        <dbReference type="Pfam" id="PF03486"/>
    </source>
</evidence>
<dbReference type="Pfam" id="PF03486">
    <property type="entry name" value="HI0933_like"/>
    <property type="match status" value="1"/>
</dbReference>
<protein>
    <submittedName>
        <fullName evidence="6">Aminoacetone oxidase family FAD-binding enzyme</fullName>
    </submittedName>
</protein>
<dbReference type="PANTHER" id="PTHR42887">
    <property type="entry name" value="OS12G0638800 PROTEIN"/>
    <property type="match status" value="1"/>
</dbReference>
<dbReference type="NCBIfam" id="TIGR00275">
    <property type="entry name" value="aminoacetone oxidase family FAD-binding enzyme"/>
    <property type="match status" value="1"/>
</dbReference>
<evidence type="ECO:0000259" key="5">
    <source>
        <dbReference type="Pfam" id="PF22780"/>
    </source>
</evidence>
<dbReference type="InterPro" id="IPR057661">
    <property type="entry name" value="RsdA/BaiN/AoA(So)_Rossmann"/>
</dbReference>
<dbReference type="Proteomes" id="UP000260812">
    <property type="component" value="Unassembled WGS sequence"/>
</dbReference>
<reference evidence="6" key="1">
    <citation type="submission" date="2018-08" db="EMBL/GenBank/DDBJ databases">
        <title>A genome reference for cultivated species of the human gut microbiota.</title>
        <authorList>
            <person name="Zou Y."/>
            <person name="Xue W."/>
            <person name="Luo G."/>
        </authorList>
    </citation>
    <scope>NUCLEOTIDE SEQUENCE [LARGE SCALE GENOMIC DNA]</scope>
    <source>
        <strain evidence="6">TF05-5AC</strain>
    </source>
</reference>
<evidence type="ECO:0000313" key="7">
    <source>
        <dbReference type="Proteomes" id="UP000260812"/>
    </source>
</evidence>
<dbReference type="Gene3D" id="1.10.8.260">
    <property type="entry name" value="HI0933 insert domain-like"/>
    <property type="match status" value="1"/>
</dbReference>
<dbReference type="Pfam" id="PF22780">
    <property type="entry name" value="HI0933_like_1st"/>
    <property type="match status" value="1"/>
</dbReference>
<dbReference type="InterPro" id="IPR055178">
    <property type="entry name" value="RsdA/BaiN/AoA(So)-like_dom"/>
</dbReference>
<keyword evidence="3" id="KW-0274">FAD</keyword>